<reference evidence="1 2" key="1">
    <citation type="submission" date="2016-01" db="EMBL/GenBank/DDBJ databases">
        <authorList>
            <person name="Regsiter A."/>
            <person name="william w."/>
        </authorList>
    </citation>
    <scope>NUCLEOTIDE SEQUENCE [LARGE SCALE GENOMIC DNA]</scope>
    <source>
        <strain evidence="1 2">B6</strain>
    </source>
</reference>
<gene>
    <name evidence="1" type="ORF">AGR4A_pAt10491</name>
</gene>
<sequence>MQIREGTVSNTVIKCLTGQSADRPVLIGFAPADLLLRHSFADVFFEDTGNGYQRPFNSSHSQDFRRYISQPGSTTIPLTLNLRSQPDKVWWLSEKDGTCELVISATAGKIMAQVDCQHRLGHLVNSSVILPFMCFLGLSVREEMEIFNVINSKAKGLSRSLLDYHDAQFANDLANDRPELFIALFLNAEEASPWFKRMNLGGTATTGLKRIASLRLMQQAIFDFMKFSGVRSALSTQEIARIVLDFWIAVKETLPAEWAEPRRHLLTKGVGVYALMRIAADLVNEARDSGYTCDRRYFAAALCDFVCDIDWTTTGALQGFGGHAGVKAACEYIRDVRRRARFKVINGQ</sequence>
<organism evidence="1 2">
    <name type="scientific">Agrobacterium tumefaciens str. B6</name>
    <dbReference type="NCBI Taxonomy" id="1183423"/>
    <lineage>
        <taxon>Bacteria</taxon>
        <taxon>Pseudomonadati</taxon>
        <taxon>Pseudomonadota</taxon>
        <taxon>Alphaproteobacteria</taxon>
        <taxon>Hyphomicrobiales</taxon>
        <taxon>Rhizobiaceae</taxon>
        <taxon>Rhizobium/Agrobacterium group</taxon>
        <taxon>Agrobacterium</taxon>
        <taxon>Agrobacterium tumefaciens complex</taxon>
    </lineage>
</organism>
<dbReference type="EMBL" id="FCNL01000040">
    <property type="protein sequence ID" value="CVI25112.1"/>
    <property type="molecule type" value="Genomic_DNA"/>
</dbReference>
<comment type="caution">
    <text evidence="1">The sequence shown here is derived from an EMBL/GenBank/DDBJ whole genome shotgun (WGS) entry which is preliminary data.</text>
</comment>
<evidence type="ECO:0000313" key="2">
    <source>
        <dbReference type="Proteomes" id="UP000192074"/>
    </source>
</evidence>
<dbReference type="AlphaFoldDB" id="A0A822VE92"/>
<evidence type="ECO:0000313" key="1">
    <source>
        <dbReference type="EMBL" id="CVI25112.1"/>
    </source>
</evidence>
<accession>A0A822VE92</accession>
<name>A0A822VE92_AGRTU</name>
<proteinExistence type="predicted"/>
<dbReference type="Proteomes" id="UP000192074">
    <property type="component" value="Unassembled WGS sequence"/>
</dbReference>
<dbReference type="InterPro" id="IPR017601">
    <property type="entry name" value="DGQHR-contain_dom"/>
</dbReference>
<dbReference type="NCBIfam" id="TIGR03187">
    <property type="entry name" value="DGQHR"/>
    <property type="match status" value="1"/>
</dbReference>
<protein>
    <submittedName>
        <fullName evidence="1">DGQHR domain protein</fullName>
    </submittedName>
</protein>
<dbReference type="RefSeq" id="WP_060723593.1">
    <property type="nucleotide sequence ID" value="NZ_LMVK01000008.1"/>
</dbReference>